<dbReference type="Proteomes" id="UP000198956">
    <property type="component" value="Unassembled WGS sequence"/>
</dbReference>
<keyword evidence="4 11" id="KW-0808">Transferase</keyword>
<dbReference type="InterPro" id="IPR007066">
    <property type="entry name" value="RNA_pol_Rpb1_3"/>
</dbReference>
<dbReference type="Pfam" id="PF04983">
    <property type="entry name" value="RNA_pol_Rpb1_3"/>
    <property type="match status" value="1"/>
</dbReference>
<dbReference type="Gene3D" id="1.10.1790.20">
    <property type="match status" value="1"/>
</dbReference>
<dbReference type="Pfam" id="PF04997">
    <property type="entry name" value="RNA_pol_Rpb1_1"/>
    <property type="match status" value="1"/>
</dbReference>
<dbReference type="InterPro" id="IPR012754">
    <property type="entry name" value="DNA-dir_RpoC_beta_prime_bact"/>
</dbReference>
<dbReference type="FunFam" id="4.10.860.120:FF:000001">
    <property type="entry name" value="DNA-directed RNA polymerase subunit beta"/>
    <property type="match status" value="1"/>
</dbReference>
<keyword evidence="9 11" id="KW-0804">Transcription</keyword>
<dbReference type="InterPro" id="IPR007081">
    <property type="entry name" value="RNA_pol_Rpb1_5"/>
</dbReference>
<dbReference type="AlphaFoldDB" id="A0A1G8CVN2"/>
<comment type="cofactor">
    <cofactor evidence="11">
        <name>Mg(2+)</name>
        <dbReference type="ChEBI" id="CHEBI:18420"/>
    </cofactor>
    <text evidence="11">Binds 1 Mg(2+) ion per subunit.</text>
</comment>
<evidence type="ECO:0000313" key="16">
    <source>
        <dbReference type="Proteomes" id="UP000198956"/>
    </source>
</evidence>
<dbReference type="InterPro" id="IPR038120">
    <property type="entry name" value="Rpb1_funnel_sf"/>
</dbReference>
<dbReference type="SUPFAM" id="SSF64484">
    <property type="entry name" value="beta and beta-prime subunits of DNA dependent RNA-polymerase"/>
    <property type="match status" value="1"/>
</dbReference>
<dbReference type="FunFam" id="1.10.150.390:FF:000002">
    <property type="entry name" value="DNA-directed RNA polymerase subunit beta"/>
    <property type="match status" value="1"/>
</dbReference>
<feature type="binding site" evidence="11">
    <location>
        <position position="60"/>
    </location>
    <ligand>
        <name>Zn(2+)</name>
        <dbReference type="ChEBI" id="CHEBI:29105"/>
        <label>1</label>
    </ligand>
</feature>
<feature type="binding site" evidence="11">
    <location>
        <position position="901"/>
    </location>
    <ligand>
        <name>Zn(2+)</name>
        <dbReference type="ChEBI" id="CHEBI:29105"/>
        <label>2</label>
    </ligand>
</feature>
<evidence type="ECO:0000256" key="7">
    <source>
        <dbReference type="ARBA" id="ARBA00022833"/>
    </source>
</evidence>
<evidence type="ECO:0000256" key="8">
    <source>
        <dbReference type="ARBA" id="ARBA00022842"/>
    </source>
</evidence>
<dbReference type="RefSeq" id="WP_057897073.1">
    <property type="nucleotide sequence ID" value="NZ_CP080764.1"/>
</dbReference>
<dbReference type="GeneID" id="97139921"/>
<feature type="binding site" evidence="11">
    <location>
        <position position="449"/>
    </location>
    <ligand>
        <name>Mg(2+)</name>
        <dbReference type="ChEBI" id="CHEBI:18420"/>
    </ligand>
</feature>
<comment type="similarity">
    <text evidence="2 11 12">Belongs to the RNA polymerase beta' chain family.</text>
</comment>
<evidence type="ECO:0000313" key="15">
    <source>
        <dbReference type="EMBL" id="SDH49526.1"/>
    </source>
</evidence>
<evidence type="ECO:0000313" key="14">
    <source>
        <dbReference type="EMBL" id="QYY42957.1"/>
    </source>
</evidence>
<dbReference type="InterPro" id="IPR006592">
    <property type="entry name" value="RNA_pol_N"/>
</dbReference>
<protein>
    <recommendedName>
        <fullName evidence="11">DNA-directed RNA polymerase subunit beta'</fullName>
        <shortName evidence="11">RNAP subunit beta'</shortName>
        <ecNumber evidence="11">2.7.7.6</ecNumber>
    </recommendedName>
    <alternativeName>
        <fullName evidence="11">RNA polymerase subunit beta'</fullName>
    </alternativeName>
    <alternativeName>
        <fullName evidence="11">Transcriptase subunit beta'</fullName>
    </alternativeName>
</protein>
<dbReference type="GO" id="GO:0000428">
    <property type="term" value="C:DNA-directed RNA polymerase complex"/>
    <property type="evidence" value="ECO:0007669"/>
    <property type="project" value="UniProtKB-KW"/>
</dbReference>
<dbReference type="GO" id="GO:0003677">
    <property type="term" value="F:DNA binding"/>
    <property type="evidence" value="ECO:0007669"/>
    <property type="project" value="UniProtKB-UniRule"/>
</dbReference>
<reference evidence="15 16" key="1">
    <citation type="submission" date="2016-10" db="EMBL/GenBank/DDBJ databases">
        <authorList>
            <person name="de Groot N.N."/>
        </authorList>
    </citation>
    <scope>NUCLEOTIDE SEQUENCE [LARGE SCALE GENOMIC DNA]</scope>
    <source>
        <strain evidence="15 16">L 420-91</strain>
    </source>
</reference>
<organism evidence="15 16">
    <name type="scientific">Aneurinibacillus thermoaerophilus</name>
    <dbReference type="NCBI Taxonomy" id="143495"/>
    <lineage>
        <taxon>Bacteria</taxon>
        <taxon>Bacillati</taxon>
        <taxon>Bacillota</taxon>
        <taxon>Bacilli</taxon>
        <taxon>Bacillales</taxon>
        <taxon>Paenibacillaceae</taxon>
        <taxon>Aneurinibacillus group</taxon>
        <taxon>Aneurinibacillus</taxon>
    </lineage>
</organism>
<evidence type="ECO:0000256" key="5">
    <source>
        <dbReference type="ARBA" id="ARBA00022695"/>
    </source>
</evidence>
<evidence type="ECO:0000256" key="6">
    <source>
        <dbReference type="ARBA" id="ARBA00022723"/>
    </source>
</evidence>
<feature type="binding site" evidence="11">
    <location>
        <position position="78"/>
    </location>
    <ligand>
        <name>Zn(2+)</name>
        <dbReference type="ChEBI" id="CHEBI:29105"/>
        <label>1</label>
    </ligand>
</feature>
<feature type="binding site" evidence="11">
    <location>
        <position position="904"/>
    </location>
    <ligand>
        <name>Zn(2+)</name>
        <dbReference type="ChEBI" id="CHEBI:29105"/>
        <label>2</label>
    </ligand>
</feature>
<dbReference type="Gene3D" id="4.10.860.120">
    <property type="entry name" value="RNA polymerase II, clamp domain"/>
    <property type="match status" value="1"/>
</dbReference>
<feature type="binding site" evidence="11">
    <location>
        <position position="820"/>
    </location>
    <ligand>
        <name>Zn(2+)</name>
        <dbReference type="ChEBI" id="CHEBI:29105"/>
        <label>2</label>
    </ligand>
</feature>
<dbReference type="PANTHER" id="PTHR19376">
    <property type="entry name" value="DNA-DIRECTED RNA POLYMERASE"/>
    <property type="match status" value="1"/>
</dbReference>
<dbReference type="Gene3D" id="1.10.40.90">
    <property type="match status" value="1"/>
</dbReference>
<evidence type="ECO:0000256" key="3">
    <source>
        <dbReference type="ARBA" id="ARBA00022478"/>
    </source>
</evidence>
<dbReference type="GO" id="GO:0003899">
    <property type="term" value="F:DNA-directed RNA polymerase activity"/>
    <property type="evidence" value="ECO:0007669"/>
    <property type="project" value="UniProtKB-UniRule"/>
</dbReference>
<feature type="binding site" evidence="11">
    <location>
        <position position="62"/>
    </location>
    <ligand>
        <name>Zn(2+)</name>
        <dbReference type="ChEBI" id="CHEBI:29105"/>
        <label>1</label>
    </ligand>
</feature>
<dbReference type="GO" id="GO:0006351">
    <property type="term" value="P:DNA-templated transcription"/>
    <property type="evidence" value="ECO:0007669"/>
    <property type="project" value="UniProtKB-UniRule"/>
</dbReference>
<dbReference type="InterPro" id="IPR000722">
    <property type="entry name" value="RNA_pol_asu"/>
</dbReference>
<feature type="binding site" evidence="11">
    <location>
        <position position="75"/>
    </location>
    <ligand>
        <name>Zn(2+)</name>
        <dbReference type="ChEBI" id="CHEBI:29105"/>
        <label>1</label>
    </ligand>
</feature>
<evidence type="ECO:0000256" key="4">
    <source>
        <dbReference type="ARBA" id="ARBA00022679"/>
    </source>
</evidence>
<feature type="binding site" evidence="11">
    <location>
        <position position="451"/>
    </location>
    <ligand>
        <name>Mg(2+)</name>
        <dbReference type="ChEBI" id="CHEBI:18420"/>
    </ligand>
</feature>
<dbReference type="InterPro" id="IPR044893">
    <property type="entry name" value="RNA_pol_Rpb1_clamp_domain"/>
</dbReference>
<dbReference type="InterPro" id="IPR045867">
    <property type="entry name" value="DNA-dir_RpoC_beta_prime"/>
</dbReference>
<feature type="binding site" evidence="11">
    <location>
        <position position="453"/>
    </location>
    <ligand>
        <name>Mg(2+)</name>
        <dbReference type="ChEBI" id="CHEBI:18420"/>
    </ligand>
</feature>
<keyword evidence="8 11" id="KW-0460">Magnesium</keyword>
<proteinExistence type="inferred from homology"/>
<keyword evidence="17" id="KW-1185">Reference proteome</keyword>
<dbReference type="PANTHER" id="PTHR19376:SF54">
    <property type="entry name" value="DNA-DIRECTED RNA POLYMERASE SUBUNIT BETA"/>
    <property type="match status" value="1"/>
</dbReference>
<dbReference type="InterPro" id="IPR007083">
    <property type="entry name" value="RNA_pol_Rpb1_4"/>
</dbReference>
<dbReference type="EC" id="2.7.7.6" evidence="11"/>
<keyword evidence="6 11" id="KW-0479">Metal-binding</keyword>
<dbReference type="CDD" id="cd01609">
    <property type="entry name" value="RNAP_beta'_N"/>
    <property type="match status" value="1"/>
</dbReference>
<gene>
    <name evidence="11 14" type="primary">rpoC</name>
    <name evidence="14" type="ORF">K3F53_00910</name>
    <name evidence="15" type="ORF">SAMN04489735_102841</name>
</gene>
<dbReference type="NCBIfam" id="TIGR02386">
    <property type="entry name" value="rpoC_TIGR"/>
    <property type="match status" value="1"/>
</dbReference>
<dbReference type="Pfam" id="PF04998">
    <property type="entry name" value="RNA_pol_Rpb1_5"/>
    <property type="match status" value="1"/>
</dbReference>
<evidence type="ECO:0000256" key="11">
    <source>
        <dbReference type="HAMAP-Rule" id="MF_01322"/>
    </source>
</evidence>
<evidence type="ECO:0000256" key="9">
    <source>
        <dbReference type="ARBA" id="ARBA00023163"/>
    </source>
</evidence>
<dbReference type="GO" id="GO:0000287">
    <property type="term" value="F:magnesium ion binding"/>
    <property type="evidence" value="ECO:0007669"/>
    <property type="project" value="UniProtKB-UniRule"/>
</dbReference>
<keyword evidence="3 11" id="KW-0240">DNA-directed RNA polymerase</keyword>
<comment type="subunit">
    <text evidence="11">The RNAP catalytic core consists of 2 alpha, 1 beta, 1 beta' and 1 omega subunit. When a sigma factor is associated with the core the holoenzyme is formed, which can initiate transcription.</text>
</comment>
<dbReference type="EMBL" id="FNDE01000028">
    <property type="protein sequence ID" value="SDH49526.1"/>
    <property type="molecule type" value="Genomic_DNA"/>
</dbReference>
<dbReference type="EMBL" id="CP080764">
    <property type="protein sequence ID" value="QYY42957.1"/>
    <property type="molecule type" value="Genomic_DNA"/>
</dbReference>
<accession>A0A1G8CVN2</accession>
<dbReference type="InterPro" id="IPR007080">
    <property type="entry name" value="RNA_pol_Rpb1_1"/>
</dbReference>
<dbReference type="Gene3D" id="1.10.274.100">
    <property type="entry name" value="RNA polymerase Rpb1, domain 3"/>
    <property type="match status" value="1"/>
</dbReference>
<dbReference type="Gene3D" id="1.10.132.30">
    <property type="match status" value="1"/>
</dbReference>
<evidence type="ECO:0000259" key="13">
    <source>
        <dbReference type="SMART" id="SM00663"/>
    </source>
</evidence>
<evidence type="ECO:0000256" key="1">
    <source>
        <dbReference type="ARBA" id="ARBA00004026"/>
    </source>
</evidence>
<comment type="catalytic activity">
    <reaction evidence="10 11 12">
        <text>RNA(n) + a ribonucleoside 5'-triphosphate = RNA(n+1) + diphosphate</text>
        <dbReference type="Rhea" id="RHEA:21248"/>
        <dbReference type="Rhea" id="RHEA-COMP:14527"/>
        <dbReference type="Rhea" id="RHEA-COMP:17342"/>
        <dbReference type="ChEBI" id="CHEBI:33019"/>
        <dbReference type="ChEBI" id="CHEBI:61557"/>
        <dbReference type="ChEBI" id="CHEBI:140395"/>
        <dbReference type="EC" id="2.7.7.6"/>
    </reaction>
</comment>
<feature type="domain" description="RNA polymerase N-terminal" evidence="13">
    <location>
        <begin position="224"/>
        <end position="503"/>
    </location>
</feature>
<evidence type="ECO:0000313" key="17">
    <source>
        <dbReference type="Proteomes" id="UP000826616"/>
    </source>
</evidence>
<dbReference type="InterPro" id="IPR042102">
    <property type="entry name" value="RNA_pol_Rpb1_3_sf"/>
</dbReference>
<evidence type="ECO:0000256" key="10">
    <source>
        <dbReference type="ARBA" id="ARBA00048552"/>
    </source>
</evidence>
<dbReference type="HAMAP" id="MF_01322">
    <property type="entry name" value="RNApol_bact_RpoC"/>
    <property type="match status" value="1"/>
</dbReference>
<comment type="cofactor">
    <cofactor evidence="11">
        <name>Zn(2+)</name>
        <dbReference type="ChEBI" id="CHEBI:29105"/>
    </cofactor>
    <text evidence="11">Binds 2 Zn(2+) ions per subunit.</text>
</comment>
<sequence length="1213" mass="136314">MLDVNNFEYMKIGLASPDKIRSWSYGEVKKPETINYRTLKPEKEGLFCEKIFGPTKDWECHCGKYKRVRYKGVVCDRCGVEVTRAKVRRERMGHIELAAPVSHIWYFKGIPSRMGLVLDMSPRSLEEVIYFASYVVIDPGETPLEKKQLLSEKEYRNYREKYGSSFTAMMGAEAIKRLLAEIDLDKEVDCLKEELKSAQGQRRNRVIKRLEVLEAFRNSGNRPEWMVLDVLPVIPPELRPMVQLDGGRFATSDLNDLYRRVINRNNRLKRLLDLGAPDIIVQNEKRMLQEAVDALIDNGRRGRPVTGPGNRPLKSLSHMLKGKQGRFRQNLLGKRVDYSGRSVIVVGPQLKMYQCGLPKEMALELFKPFVMKELVAKGLAHNIKSAKRKVERVHPEVWDVLEDVIKEHPVLLNRAPTLHRLGIQAFEPTLVEGRAIRLHPLVCTAYNADFDGDQMAVHVPLSAEAQAEARLLMLAAQNILNPKDGKPVVTPSQDMVLGTYYLTMEDKTSKGEGKVFSNPNQAIAAYANGHITLHARIALPPKSLNKTSFTPEQFAAPLMVTTVGKLIFNEIFPPELPYINEPTKENLQKKVPDKFFIFEKGTNVREFLEKLPEQDAVKKGYLGTIIAECFRRFGTTQTSIILDKIKENGFKYSTQAGITVAVADIKTPPEKQQILEEAEKKVQSVMQQYRRGLITENERYDRVISIWSKAKDDVTKVLMASLDKFNAINMMATSGARGNVSQITQLAGMRGLMANPSGRIIELPIKSNFREGLTVLEYFISTHGARKGLADTALRTADSGYLTRRLVDVAQDVIVREEDCGTDKGVVATALRDGNEIIEELQDRIVGRYSFQTVRHPETGEIIVGRNQLIDEKIAEEIVAAGITEVNIRSVIGCRTQHGVCRKCYGRNLATGNVVDIGESVGIIAAQSIGEPGTQLTMRTFHTGGVAGDDITQGLPRIQELFEARNPKGQAVITEIEGEVIDIREGKDRREVEIRGETENKVYQIPYGSRLKVFVGSKVDLGEELTEGSIDPKEMLKIRGMRGVQYYILQEVQKVYRMQGVEINDKHIEVMIRQMLRKVRIIDSGDTELLPGSYVEIHEFEEANKKALWDGKQPAVARPVLLGITKASLETDSFLSAASFQETTRVLTDAAIKGKVDRLLGLKENVIIGKLLPAGTGMTRYRNIALKHELMPAEEVAEEALDESQLKDVILEK</sequence>
<dbReference type="SMART" id="SM00663">
    <property type="entry name" value="RPOLA_N"/>
    <property type="match status" value="1"/>
</dbReference>
<dbReference type="Gene3D" id="2.40.40.20">
    <property type="match status" value="1"/>
</dbReference>
<evidence type="ECO:0000256" key="2">
    <source>
        <dbReference type="ARBA" id="ARBA00006460"/>
    </source>
</evidence>
<dbReference type="GO" id="GO:0008270">
    <property type="term" value="F:zinc ion binding"/>
    <property type="evidence" value="ECO:0007669"/>
    <property type="project" value="UniProtKB-UniRule"/>
</dbReference>
<dbReference type="Gene3D" id="1.10.150.390">
    <property type="match status" value="1"/>
</dbReference>
<feature type="binding site" evidence="11">
    <location>
        <position position="894"/>
    </location>
    <ligand>
        <name>Zn(2+)</name>
        <dbReference type="ChEBI" id="CHEBI:29105"/>
        <label>2</label>
    </ligand>
</feature>
<dbReference type="Proteomes" id="UP000826616">
    <property type="component" value="Chromosome"/>
</dbReference>
<name>A0A1G8CVN2_ANETH</name>
<dbReference type="CDD" id="cd02655">
    <property type="entry name" value="RNAP_beta'_C"/>
    <property type="match status" value="1"/>
</dbReference>
<dbReference type="Pfam" id="PF05000">
    <property type="entry name" value="RNA_pol_Rpb1_4"/>
    <property type="match status" value="1"/>
</dbReference>
<evidence type="ECO:0000256" key="12">
    <source>
        <dbReference type="RuleBase" id="RU004279"/>
    </source>
</evidence>
<keyword evidence="5 11" id="KW-0548">Nucleotidyltransferase</keyword>
<dbReference type="OrthoDB" id="9815296at2"/>
<comment type="function">
    <text evidence="1 11 12">DNA-dependent RNA polymerase catalyzes the transcription of DNA into RNA using the four ribonucleoside triphosphates as substrates.</text>
</comment>
<dbReference type="Pfam" id="PF00623">
    <property type="entry name" value="RNA_pol_Rpb1_2"/>
    <property type="match status" value="1"/>
</dbReference>
<reference evidence="14 17" key="2">
    <citation type="submission" date="2021-08" db="EMBL/GenBank/DDBJ databases">
        <title>Complete genome sequence of the strain Aneurinibacillus thermoaerophilus CCM 8960.</title>
        <authorList>
            <person name="Musilova J."/>
            <person name="Kourilova X."/>
            <person name="Pernicova I."/>
            <person name="Bezdicek M."/>
            <person name="Lengerova M."/>
            <person name="Obruca S."/>
            <person name="Sedlar K."/>
        </authorList>
    </citation>
    <scope>NUCLEOTIDE SEQUENCE [LARGE SCALE GENOMIC DNA]</scope>
    <source>
        <strain evidence="14 17">CCM 8960</strain>
    </source>
</reference>
<dbReference type="Gene3D" id="2.40.50.100">
    <property type="match status" value="1"/>
</dbReference>
<keyword evidence="7 11" id="KW-0862">Zinc</keyword>